<proteinExistence type="inferred from homology"/>
<dbReference type="PANTHER" id="PTHR35024:SF4">
    <property type="entry name" value="POLYMER-FORMING CYTOSKELETAL PROTEIN"/>
    <property type="match status" value="1"/>
</dbReference>
<evidence type="ECO:0000313" key="2">
    <source>
        <dbReference type="EMBL" id="AWI33941.1"/>
    </source>
</evidence>
<dbReference type="OrthoDB" id="5327254at2"/>
<protein>
    <submittedName>
        <fullName evidence="2">Polymer-forming cytoskeletal family protein</fullName>
    </submittedName>
</protein>
<evidence type="ECO:0000313" key="3">
    <source>
        <dbReference type="Proteomes" id="UP000244890"/>
    </source>
</evidence>
<comment type="similarity">
    <text evidence="1">Belongs to the bactofilin family.</text>
</comment>
<dbReference type="EMBL" id="CP021886">
    <property type="protein sequence ID" value="AWI33941.1"/>
    <property type="molecule type" value="Genomic_DNA"/>
</dbReference>
<name>A0A2U8FCG1_9HELI</name>
<dbReference type="PANTHER" id="PTHR35024">
    <property type="entry name" value="HYPOTHETICAL CYTOSOLIC PROTEIN"/>
    <property type="match status" value="1"/>
</dbReference>
<sequence>MAIFTNGDKQSVGNSGNTSIIAQGTRIKGDILSECNLHIDGNLEGGIIAKNNVIIGKNGNVNGNINTEHLVVSGKVMGSCTCNIIEILPQGRIEGEIIAKELIIEKTGELVGQSIVHKGNEYKNVYDAEYKQSFGTPIKPITLQNKEDIESK</sequence>
<evidence type="ECO:0000256" key="1">
    <source>
        <dbReference type="ARBA" id="ARBA00044755"/>
    </source>
</evidence>
<dbReference type="Proteomes" id="UP000244890">
    <property type="component" value="Chromosome"/>
</dbReference>
<dbReference type="AlphaFoldDB" id="A0A2U8FCG1"/>
<dbReference type="KEGG" id="had:CDV25_03550"/>
<reference evidence="2 3" key="1">
    <citation type="submission" date="2017-06" db="EMBL/GenBank/DDBJ databases">
        <title>Complete genome of Helicobacter apodemus.</title>
        <authorList>
            <person name="Cho S."/>
        </authorList>
    </citation>
    <scope>NUCLEOTIDE SEQUENCE [LARGE SCALE GENOMIC DNA]</scope>
    <source>
        <strain evidence="3">SNUVETPUB-15-01</strain>
    </source>
</reference>
<gene>
    <name evidence="2" type="ORF">CDV25_03550</name>
</gene>
<dbReference type="RefSeq" id="WP_108910802.1">
    <property type="nucleotide sequence ID" value="NZ_CP021886.1"/>
</dbReference>
<organism evidence="2 3">
    <name type="scientific">Helicobacter apodemus</name>
    <dbReference type="NCBI Taxonomy" id="135569"/>
    <lineage>
        <taxon>Bacteria</taxon>
        <taxon>Pseudomonadati</taxon>
        <taxon>Campylobacterota</taxon>
        <taxon>Epsilonproteobacteria</taxon>
        <taxon>Campylobacterales</taxon>
        <taxon>Helicobacteraceae</taxon>
        <taxon>Helicobacter</taxon>
    </lineage>
</organism>
<dbReference type="InterPro" id="IPR007607">
    <property type="entry name" value="BacA/B"/>
</dbReference>
<dbReference type="Pfam" id="PF04519">
    <property type="entry name" value="Bactofilin"/>
    <property type="match status" value="1"/>
</dbReference>
<accession>A0A2U8FCG1</accession>